<dbReference type="InterPro" id="IPR021255">
    <property type="entry name" value="DUF2807"/>
</dbReference>
<keyword evidence="3" id="KW-1185">Reference proteome</keyword>
<accession>A0ABY4BGV5</accession>
<evidence type="ECO:0000259" key="1">
    <source>
        <dbReference type="Pfam" id="PF10988"/>
    </source>
</evidence>
<sequence length="426" mass="46548">MKNIFFSILLFLGCFSIGSAQNEKLDKLFQQFENKNGITSISIKKPMFKILSNLELDDDYLKKIKPILKDVDGLKLVIVPKATFPKELESENIENIKLNIEKTNEINESLEELHFDKLMSINNDGVSMKFLAEAEKGDILQNLVFNIDSDDENILFLLNGKMKMDDVNKIINSTEMQISVSNPSAKNNSKNNSSYLNGESRNVGEFSGVQVSTGIVVNYKQEPNSLVKVIADADKLQYIVTKVEDGILKVSIDTKGQRNLKFKNVNVNVSSPKINEIKTSSGSIFNSVNNINENQITVDVSSGSVVNANFNIQEKAFIDVSSGAIINSQINTKDIFIKSASGAAANFTGNANSGIIDISSGAVCNAKDMKFNKLKAEVSSGGIITSHVTQELSAKASSGGIIRFKGNPQIHSNISKNSGGMLKQID</sequence>
<dbReference type="InterPro" id="IPR025348">
    <property type="entry name" value="DUF4252"/>
</dbReference>
<dbReference type="Pfam" id="PF14060">
    <property type="entry name" value="DUF4252"/>
    <property type="match status" value="1"/>
</dbReference>
<evidence type="ECO:0000313" key="3">
    <source>
        <dbReference type="Proteomes" id="UP000831068"/>
    </source>
</evidence>
<dbReference type="Gene3D" id="2.160.20.120">
    <property type="match status" value="1"/>
</dbReference>
<dbReference type="EMBL" id="CP094529">
    <property type="protein sequence ID" value="UOE38389.1"/>
    <property type="molecule type" value="Genomic_DNA"/>
</dbReference>
<proteinExistence type="predicted"/>
<dbReference type="Pfam" id="PF10988">
    <property type="entry name" value="DUF2807"/>
    <property type="match status" value="1"/>
</dbReference>
<name>A0ABY4BGV5_9FLAO</name>
<evidence type="ECO:0000313" key="2">
    <source>
        <dbReference type="EMBL" id="UOE38389.1"/>
    </source>
</evidence>
<feature type="domain" description="Putative auto-transporter adhesin head GIN" evidence="1">
    <location>
        <begin position="205"/>
        <end position="408"/>
    </location>
</feature>
<reference evidence="2 3" key="1">
    <citation type="submission" date="2022-03" db="EMBL/GenBank/DDBJ databases">
        <title>Chryseobacterium sp. isolated from the Andong Sikhe.</title>
        <authorList>
            <person name="Won M."/>
            <person name="Kim S.-J."/>
            <person name="Kwon S.-W."/>
        </authorList>
    </citation>
    <scope>NUCLEOTIDE SEQUENCE [LARGE SCALE GENOMIC DNA]</scope>
    <source>
        <strain evidence="2 3">ADR-1</strain>
    </source>
</reference>
<dbReference type="Proteomes" id="UP000831068">
    <property type="component" value="Chromosome"/>
</dbReference>
<dbReference type="RefSeq" id="WP_243576694.1">
    <property type="nucleotide sequence ID" value="NZ_CP094529.1"/>
</dbReference>
<organism evidence="2 3">
    <name type="scientific">Chryseobacterium oryzae</name>
    <dbReference type="NCBI Taxonomy" id="2929799"/>
    <lineage>
        <taxon>Bacteria</taxon>
        <taxon>Pseudomonadati</taxon>
        <taxon>Bacteroidota</taxon>
        <taxon>Flavobacteriia</taxon>
        <taxon>Flavobacteriales</taxon>
        <taxon>Weeksellaceae</taxon>
        <taxon>Chryseobacterium group</taxon>
        <taxon>Chryseobacterium</taxon>
    </lineage>
</organism>
<gene>
    <name evidence="2" type="ORF">MTP08_01030</name>
</gene>
<protein>
    <submittedName>
        <fullName evidence="2">DUF4252 domain-containing protein</fullName>
    </submittedName>
</protein>